<protein>
    <submittedName>
        <fullName evidence="4">P-loop NTPase fold protein</fullName>
    </submittedName>
</protein>
<dbReference type="SUPFAM" id="SSF52540">
    <property type="entry name" value="P-loop containing nucleoside triphosphate hydrolases"/>
    <property type="match status" value="1"/>
</dbReference>
<gene>
    <name evidence="4" type="ORF">PJV88_04245</name>
</gene>
<dbReference type="Pfam" id="PF07693">
    <property type="entry name" value="KAP_NTPase"/>
    <property type="match status" value="1"/>
</dbReference>
<name>A0AAW7Q2W1_9BACT</name>
<evidence type="ECO:0000256" key="2">
    <source>
        <dbReference type="SAM" id="Phobius"/>
    </source>
</evidence>
<evidence type="ECO:0000259" key="3">
    <source>
        <dbReference type="Pfam" id="PF07693"/>
    </source>
</evidence>
<sequence>MFFKNILKFTSILTILFLITCLLFSIIKPIGKEIIDFIDSTKFIILFILILCTISYILCKCRDNLDKTNTLKKNKLFDDETDKEFNADKVVGLKNIINSHEGNKFFSLALIGDWGSGKSSFLRKLEDKINDEKKDIVIYLNVWELENIQNILQEIEKEFDDIILKFSKKEWIIYHLKGILVRNYFSILSKYFVENSININLPFSNTIKDSKDEYNSLLKRVLQDKKIVLILDELDRLESKADVVDIFKVIRYLTSFDKVFTITGLDINKLPEGIELDYTHKIFNSKYAIPKTTRAELLNFLREKGSEQQSDFIKEEEFNEILNTNIGSIDLCLIDFITNYREAKSILNDTYIFCNSLNDNSKFKDNWNKFIDFEFILVLNILKSVNLELYLKFMNENERMQLLIMNSQKPSQFNEPLAKYDNGEKKSTLSEKEKKKVDDFLEYELTAILNNLKSRIENLSQNLYVYTHQNIYDYMFTEDEYNKFVEDTGSIKEKIKSLNNIQISHDYKPNDNKLEDNFIILLIQRLYDEEDKSNRLKVIETIFEDKDIKYSLEILIVLIESYYTLNVMEELFKFNLNKNSLSDENNKPYIDSFMIKIISRDKTNALIKLLFNQIKGTSYEENFKNDLLRFKYISENKDKLIELHNIINTILGEGYNQFFKDEEEYYIWGKQNELKYKFGKDIKKMINENTKLQEEFKSTKN</sequence>
<evidence type="ECO:0000313" key="4">
    <source>
        <dbReference type="EMBL" id="MDN5113849.1"/>
    </source>
</evidence>
<dbReference type="InterPro" id="IPR011646">
    <property type="entry name" value="KAP_P-loop"/>
</dbReference>
<evidence type="ECO:0000256" key="1">
    <source>
        <dbReference type="SAM" id="Coils"/>
    </source>
</evidence>
<dbReference type="Proteomes" id="UP001170713">
    <property type="component" value="Unassembled WGS sequence"/>
</dbReference>
<dbReference type="AlphaFoldDB" id="A0AAW7Q2W1"/>
<reference evidence="4" key="2">
    <citation type="submission" date="2023-01" db="EMBL/GenBank/DDBJ databases">
        <authorList>
            <person name="Uljanovas D."/>
        </authorList>
    </citation>
    <scope>NUCLEOTIDE SEQUENCE</scope>
    <source>
        <strain evidence="4">W48</strain>
    </source>
</reference>
<reference evidence="4" key="1">
    <citation type="journal article" date="2023" name="Microorganisms">
        <title>Genomic Characterization of Arcobacter butzleri Strains Isolated from Various Sources in Lithuania.</title>
        <authorList>
            <person name="Uljanovas D."/>
            <person name="Golz G."/>
            <person name="Fleischmann S."/>
            <person name="Kudirkiene E."/>
            <person name="Kasetiene N."/>
            <person name="Grineviciene A."/>
            <person name="Tamuleviciene E."/>
            <person name="Aksomaitiene J."/>
            <person name="Alter T."/>
            <person name="Malakauskas M."/>
        </authorList>
    </citation>
    <scope>NUCLEOTIDE SEQUENCE</scope>
    <source>
        <strain evidence="4">W48</strain>
    </source>
</reference>
<organism evidence="4 5">
    <name type="scientific">Aliarcobacter butzleri</name>
    <dbReference type="NCBI Taxonomy" id="28197"/>
    <lineage>
        <taxon>Bacteria</taxon>
        <taxon>Pseudomonadati</taxon>
        <taxon>Campylobacterota</taxon>
        <taxon>Epsilonproteobacteria</taxon>
        <taxon>Campylobacterales</taxon>
        <taxon>Arcobacteraceae</taxon>
        <taxon>Aliarcobacter</taxon>
    </lineage>
</organism>
<dbReference type="EMBL" id="JAQJJC010000004">
    <property type="protein sequence ID" value="MDN5113849.1"/>
    <property type="molecule type" value="Genomic_DNA"/>
</dbReference>
<feature type="domain" description="KAP NTPase" evidence="3">
    <location>
        <begin position="94"/>
        <end position="353"/>
    </location>
</feature>
<evidence type="ECO:0000313" key="5">
    <source>
        <dbReference type="Proteomes" id="UP001170713"/>
    </source>
</evidence>
<comment type="caution">
    <text evidence="4">The sequence shown here is derived from an EMBL/GenBank/DDBJ whole genome shotgun (WGS) entry which is preliminary data.</text>
</comment>
<keyword evidence="2" id="KW-0472">Membrane</keyword>
<feature type="transmembrane region" description="Helical" evidence="2">
    <location>
        <begin position="39"/>
        <end position="58"/>
    </location>
</feature>
<feature type="coiled-coil region" evidence="1">
    <location>
        <begin position="122"/>
        <end position="165"/>
    </location>
</feature>
<keyword evidence="2" id="KW-0812">Transmembrane</keyword>
<keyword evidence="1" id="KW-0175">Coiled coil</keyword>
<proteinExistence type="predicted"/>
<accession>A0AAW7Q2W1</accession>
<dbReference type="InterPro" id="IPR027417">
    <property type="entry name" value="P-loop_NTPase"/>
</dbReference>
<dbReference type="Gene3D" id="3.40.50.300">
    <property type="entry name" value="P-loop containing nucleotide triphosphate hydrolases"/>
    <property type="match status" value="1"/>
</dbReference>
<keyword evidence="2" id="KW-1133">Transmembrane helix</keyword>
<feature type="transmembrane region" description="Helical" evidence="2">
    <location>
        <begin position="6"/>
        <end position="27"/>
    </location>
</feature>
<dbReference type="RefSeq" id="WP_301342705.1">
    <property type="nucleotide sequence ID" value="NZ_JAQJJC010000004.1"/>
</dbReference>